<dbReference type="PANTHER" id="PTHR47197:SF3">
    <property type="entry name" value="DIHYDRO-HEME D1 DEHYDROGENASE"/>
    <property type="match status" value="1"/>
</dbReference>
<reference evidence="1" key="1">
    <citation type="submission" date="2013-08" db="EMBL/GenBank/DDBJ databases">
        <authorList>
            <person name="Mendez C."/>
            <person name="Richter M."/>
            <person name="Ferrer M."/>
            <person name="Sanchez J."/>
        </authorList>
    </citation>
    <scope>NUCLEOTIDE SEQUENCE</scope>
</reference>
<sequence length="418" mass="42674">FVVNELSDNVSVINASSFRPIGSIPVGHAPLALALDPASQTLYVINSNFSYQEALGGLIGNGSLTWVNATTLAVGGNLSLGQVPTDILYGPAGDLYAVSLDSCRLSTIDPATQSILASVPLPAGSCGAGLPKGCPYSMVPIPGSATLAYDASNGLLYVGVTNVTTPCHYTNSVEAFDLSNDSWVYGRTVPLGMDGFGNSTVAQIAYDPEIPAVLAEFSGNGSAGRLAALDPTGLSTIGIRSINGTLLGLRYETALREVLWTNGLTARVTRANSTTLVPVTRYAVGANPIAVAAASNLGSVAVAEYAQNSVVLLNATQGSVVGAWPVGLEPSALAYDPQTEELAVANSGSGNLTILNLSLRHAVATVAIGGEPSGVAFDRANDSWWVAGGNSGTLTEIGVGTDRVERIVPVDPRGSSPA</sequence>
<proteinExistence type="predicted"/>
<protein>
    <submittedName>
        <fullName evidence="1">Surface antigen-like protein</fullName>
    </submittedName>
</protein>
<dbReference type="EMBL" id="AUZZ01004372">
    <property type="protein sequence ID" value="EQD53901.1"/>
    <property type="molecule type" value="Genomic_DNA"/>
</dbReference>
<organism evidence="1">
    <name type="scientific">mine drainage metagenome</name>
    <dbReference type="NCBI Taxonomy" id="410659"/>
    <lineage>
        <taxon>unclassified sequences</taxon>
        <taxon>metagenomes</taxon>
        <taxon>ecological metagenomes</taxon>
    </lineage>
</organism>
<comment type="caution">
    <text evidence="1">The sequence shown here is derived from an EMBL/GenBank/DDBJ whole genome shotgun (WGS) entry which is preliminary data.</text>
</comment>
<name>T1A017_9ZZZZ</name>
<dbReference type="InterPro" id="IPR011044">
    <property type="entry name" value="Quino_amine_DH_bsu"/>
</dbReference>
<dbReference type="Gene3D" id="2.130.10.10">
    <property type="entry name" value="YVTN repeat-like/Quinoprotein amine dehydrogenase"/>
    <property type="match status" value="2"/>
</dbReference>
<dbReference type="SUPFAM" id="SSF50969">
    <property type="entry name" value="YVTN repeat-like/Quinoprotein amine dehydrogenase"/>
    <property type="match status" value="1"/>
</dbReference>
<dbReference type="PANTHER" id="PTHR47197">
    <property type="entry name" value="PROTEIN NIRF"/>
    <property type="match status" value="1"/>
</dbReference>
<evidence type="ECO:0000313" key="1">
    <source>
        <dbReference type="EMBL" id="EQD53901.1"/>
    </source>
</evidence>
<accession>T1A017</accession>
<gene>
    <name evidence="1" type="ORF">B2A_06208</name>
</gene>
<dbReference type="AlphaFoldDB" id="T1A017"/>
<dbReference type="InterPro" id="IPR051200">
    <property type="entry name" value="Host-pathogen_enzymatic-act"/>
</dbReference>
<reference evidence="1" key="2">
    <citation type="journal article" date="2014" name="ISME J.">
        <title>Microbial stratification in low pH oxic and suboxic macroscopic growths along an acid mine drainage.</title>
        <authorList>
            <person name="Mendez-Garcia C."/>
            <person name="Mesa V."/>
            <person name="Sprenger R.R."/>
            <person name="Richter M."/>
            <person name="Diez M.S."/>
            <person name="Solano J."/>
            <person name="Bargiela R."/>
            <person name="Golyshina O.V."/>
            <person name="Manteca A."/>
            <person name="Ramos J.L."/>
            <person name="Gallego J.R."/>
            <person name="Llorente I."/>
            <person name="Martins Dos Santos V.A."/>
            <person name="Jensen O.N."/>
            <person name="Pelaez A.I."/>
            <person name="Sanchez J."/>
            <person name="Ferrer M."/>
        </authorList>
    </citation>
    <scope>NUCLEOTIDE SEQUENCE</scope>
</reference>
<feature type="non-terminal residue" evidence="1">
    <location>
        <position position="1"/>
    </location>
</feature>
<dbReference type="InterPro" id="IPR015943">
    <property type="entry name" value="WD40/YVTN_repeat-like_dom_sf"/>
</dbReference>